<dbReference type="EC" id="1.3.5.3" evidence="7"/>
<comment type="catalytic activity">
    <reaction evidence="7">
        <text>protoporphyrinogen IX + 3 a ubiquinone = protoporphyrin IX + 3 a ubiquinol</text>
        <dbReference type="Rhea" id="RHEA:63936"/>
        <dbReference type="Rhea" id="RHEA-COMP:9565"/>
        <dbReference type="Rhea" id="RHEA-COMP:9566"/>
        <dbReference type="ChEBI" id="CHEBI:16389"/>
        <dbReference type="ChEBI" id="CHEBI:17976"/>
        <dbReference type="ChEBI" id="CHEBI:57306"/>
        <dbReference type="ChEBI" id="CHEBI:57307"/>
    </reaction>
</comment>
<comment type="catalytic activity">
    <reaction evidence="7">
        <text>protoporphyrinogen IX + 3 a quinone = protoporphyrin IX + 3 a quinol</text>
        <dbReference type="Rhea" id="RHEA:65032"/>
        <dbReference type="ChEBI" id="CHEBI:24646"/>
        <dbReference type="ChEBI" id="CHEBI:57306"/>
        <dbReference type="ChEBI" id="CHEBI:57307"/>
        <dbReference type="ChEBI" id="CHEBI:132124"/>
        <dbReference type="EC" id="1.3.5.3"/>
    </reaction>
</comment>
<dbReference type="HAMAP" id="MF_00853">
    <property type="entry name" value="HemG"/>
    <property type="match status" value="1"/>
</dbReference>
<dbReference type="GO" id="GO:0070819">
    <property type="term" value="F:menaquinone-dependent protoporphyrinogen oxidase activity"/>
    <property type="evidence" value="ECO:0007669"/>
    <property type="project" value="UniProtKB-UniRule"/>
</dbReference>
<dbReference type="PANTHER" id="PTHR38030">
    <property type="entry name" value="PROTOPORPHYRINOGEN IX DEHYDROGENASE [MENAQUINONE]"/>
    <property type="match status" value="1"/>
</dbReference>
<evidence type="ECO:0000256" key="6">
    <source>
        <dbReference type="ARBA" id="ARBA00023244"/>
    </source>
</evidence>
<evidence type="ECO:0000313" key="9">
    <source>
        <dbReference type="EMBL" id="GLS84199.1"/>
    </source>
</evidence>
<organism evidence="9 10">
    <name type="scientific">Paraferrimonas haliotis</name>
    <dbReference type="NCBI Taxonomy" id="2013866"/>
    <lineage>
        <taxon>Bacteria</taxon>
        <taxon>Pseudomonadati</taxon>
        <taxon>Pseudomonadota</taxon>
        <taxon>Gammaproteobacteria</taxon>
        <taxon>Alteromonadales</taxon>
        <taxon>Ferrimonadaceae</taxon>
        <taxon>Paraferrimonas</taxon>
    </lineage>
</organism>
<keyword evidence="1 7" id="KW-0285">Flavoprotein</keyword>
<dbReference type="PANTHER" id="PTHR38030:SF2">
    <property type="entry name" value="PROTOPORPHYRINOGEN IX DEHYDROGENASE [QUINONE]"/>
    <property type="match status" value="1"/>
</dbReference>
<comment type="function">
    <text evidence="7">Catalyzes the 6-electron oxidation of protoporphyrinogen IX to form protoporphyrin IX; under anaerobic conditions uses menaquinone as an electron acceptor, under aerobic conditions uses ubiquinone as an electron acceptor.</text>
</comment>
<evidence type="ECO:0000256" key="5">
    <source>
        <dbReference type="ARBA" id="ARBA00023136"/>
    </source>
</evidence>
<dbReference type="InterPro" id="IPR026816">
    <property type="entry name" value="Flavodoxin_dom"/>
</dbReference>
<comment type="subcellular location">
    <subcellularLocation>
        <location evidence="7">Cell membrane</location>
        <topology evidence="7">Peripheral membrane protein</topology>
    </subcellularLocation>
</comment>
<reference evidence="9 10" key="1">
    <citation type="journal article" date="2014" name="Int. J. Syst. Evol. Microbiol.">
        <title>Complete genome sequence of Corynebacterium casei LMG S-19264T (=DSM 44701T), isolated from a smear-ripened cheese.</title>
        <authorList>
            <consortium name="US DOE Joint Genome Institute (JGI-PGF)"/>
            <person name="Walter F."/>
            <person name="Albersmeier A."/>
            <person name="Kalinowski J."/>
            <person name="Ruckert C."/>
        </authorList>
    </citation>
    <scope>NUCLEOTIDE SEQUENCE [LARGE SCALE GENOMIC DNA]</scope>
    <source>
        <strain evidence="9 10">NBRC 112785</strain>
    </source>
</reference>
<dbReference type="RefSeq" id="WP_095498308.1">
    <property type="nucleotide sequence ID" value="NZ_BSPO01000003.1"/>
</dbReference>
<evidence type="ECO:0000313" key="10">
    <source>
        <dbReference type="Proteomes" id="UP001157439"/>
    </source>
</evidence>
<dbReference type="GO" id="GO:0006782">
    <property type="term" value="P:protoporphyrinogen IX biosynthetic process"/>
    <property type="evidence" value="ECO:0007669"/>
    <property type="project" value="UniProtKB-UniRule"/>
</dbReference>
<keyword evidence="2 7" id="KW-0288">FMN</keyword>
<dbReference type="EMBL" id="BSPO01000003">
    <property type="protein sequence ID" value="GLS84199.1"/>
    <property type="molecule type" value="Genomic_DNA"/>
</dbReference>
<dbReference type="GO" id="GO:0005886">
    <property type="term" value="C:plasma membrane"/>
    <property type="evidence" value="ECO:0007669"/>
    <property type="project" value="UniProtKB-SubCell"/>
</dbReference>
<comment type="catalytic activity">
    <reaction evidence="7">
        <text>protoporphyrinogen IX + 3 a menaquinone = protoporphyrin IX + 3 a menaquinol</text>
        <dbReference type="Rhea" id="RHEA:27409"/>
        <dbReference type="Rhea" id="RHEA-COMP:9537"/>
        <dbReference type="Rhea" id="RHEA-COMP:9539"/>
        <dbReference type="ChEBI" id="CHEBI:16374"/>
        <dbReference type="ChEBI" id="CHEBI:18151"/>
        <dbReference type="ChEBI" id="CHEBI:57306"/>
        <dbReference type="ChEBI" id="CHEBI:57307"/>
        <dbReference type="EC" id="1.3.5.3"/>
    </reaction>
</comment>
<evidence type="ECO:0000259" key="8">
    <source>
        <dbReference type="Pfam" id="PF12724"/>
    </source>
</evidence>
<dbReference type="SUPFAM" id="SSF52218">
    <property type="entry name" value="Flavoproteins"/>
    <property type="match status" value="1"/>
</dbReference>
<accession>A0AA37WY76</accession>
<comment type="caution">
    <text evidence="9">The sequence shown here is derived from an EMBL/GenBank/DDBJ whole genome shotgun (WGS) entry which is preliminary data.</text>
</comment>
<dbReference type="InterPro" id="IPR052200">
    <property type="entry name" value="Protoporphyrinogen_IX_DH"/>
</dbReference>
<evidence type="ECO:0000256" key="3">
    <source>
        <dbReference type="ARBA" id="ARBA00022741"/>
    </source>
</evidence>
<evidence type="ECO:0000256" key="1">
    <source>
        <dbReference type="ARBA" id="ARBA00022630"/>
    </source>
</evidence>
<dbReference type="InterPro" id="IPR044264">
    <property type="entry name" value="HemG"/>
</dbReference>
<dbReference type="GO" id="GO:0010181">
    <property type="term" value="F:FMN binding"/>
    <property type="evidence" value="ECO:0007669"/>
    <property type="project" value="UniProtKB-UniRule"/>
</dbReference>
<proteinExistence type="inferred from homology"/>
<comment type="similarity">
    <text evidence="7">Belongs to the HemG family.</text>
</comment>
<dbReference type="Proteomes" id="UP001157439">
    <property type="component" value="Unassembled WGS sequence"/>
</dbReference>
<dbReference type="Pfam" id="PF12724">
    <property type="entry name" value="Flavodoxin_5"/>
    <property type="match status" value="1"/>
</dbReference>
<gene>
    <name evidence="9" type="primary">hemG_1</name>
    <name evidence="7" type="synonym">hemG</name>
    <name evidence="9" type="ORF">GCM10007894_21760</name>
</gene>
<dbReference type="InterPro" id="IPR029039">
    <property type="entry name" value="Flavoprotein-like_sf"/>
</dbReference>
<keyword evidence="7" id="KW-1003">Cell membrane</keyword>
<keyword evidence="3 7" id="KW-0547">Nucleotide-binding</keyword>
<dbReference type="AlphaFoldDB" id="A0AA37WY76"/>
<comment type="cofactor">
    <cofactor evidence="7">
        <name>FMN</name>
        <dbReference type="ChEBI" id="CHEBI:58210"/>
    </cofactor>
    <text evidence="7">Binds 1 FMN non-covalently per subunit.</text>
</comment>
<protein>
    <recommendedName>
        <fullName evidence="7">Protoporphyrinogen IX dehydrogenase [quinone]</fullName>
        <ecNumber evidence="7">1.3.5.3</ecNumber>
    </recommendedName>
    <alternativeName>
        <fullName evidence="7">Protoporphyrinogen IX dehydrogenase [menaquinone]</fullName>
    </alternativeName>
    <alternativeName>
        <fullName evidence="7">Protoporphyrinogen IX dehydrogenase [ubiquinone]</fullName>
    </alternativeName>
    <alternativeName>
        <fullName evidence="7">Protoporphyrinogen oxidase</fullName>
        <shortName evidence="7">PPO</shortName>
    </alternativeName>
</protein>
<evidence type="ECO:0000256" key="2">
    <source>
        <dbReference type="ARBA" id="ARBA00022643"/>
    </source>
</evidence>
<dbReference type="GO" id="GO:0004729">
    <property type="term" value="F:oxygen-dependent protoporphyrinogen oxidase activity"/>
    <property type="evidence" value="ECO:0007669"/>
    <property type="project" value="InterPro"/>
</dbReference>
<name>A0AA37WY76_9GAMM</name>
<evidence type="ECO:0000256" key="7">
    <source>
        <dbReference type="HAMAP-Rule" id="MF_00853"/>
    </source>
</evidence>
<keyword evidence="5" id="KW-0472">Membrane</keyword>
<feature type="domain" description="Flavodoxin" evidence="8">
    <location>
        <begin position="5"/>
        <end position="152"/>
    </location>
</feature>
<keyword evidence="6 7" id="KW-0627">Porphyrin biosynthesis</keyword>
<dbReference type="NCBIfam" id="NF008316">
    <property type="entry name" value="PRK11104.1"/>
    <property type="match status" value="1"/>
</dbReference>
<keyword evidence="10" id="KW-1185">Reference proteome</keyword>
<evidence type="ECO:0000256" key="4">
    <source>
        <dbReference type="ARBA" id="ARBA00023002"/>
    </source>
</evidence>
<keyword evidence="4 7" id="KW-0560">Oxidoreductase</keyword>
<dbReference type="Gene3D" id="3.40.50.360">
    <property type="match status" value="1"/>
</dbReference>
<comment type="pathway">
    <text evidence="7">Porphyrin-containing compound metabolism; protoporphyrin-IX biosynthesis; protoporphyrin-IX from protoporphyrinogen-IX: step 1/1.</text>
</comment>
<sequence length="175" mass="19736">MSNILILHSSTNGQAIKICQTLVEELQGDEHSLTLQPLIDSNGDFSGYDAVVIGASIYHGKHNPAVFEFIATHKKALEQVPSAFFSVNLVARKPEKNTAETNPYVQQFLTKTEWQPNLCSVFGGKIDYQSYSFFDRNIIRFIMWLTKGPTNADACIEYTDWNSVKRFAQQIAQLN</sequence>